<keyword evidence="1" id="KW-0472">Membrane</keyword>
<keyword evidence="3" id="KW-1185">Reference proteome</keyword>
<gene>
    <name evidence="2" type="ORF">A0H81_03433</name>
</gene>
<reference evidence="2 3" key="1">
    <citation type="submission" date="2016-03" db="EMBL/GenBank/DDBJ databases">
        <title>Whole genome sequencing of Grifola frondosa 9006-11.</title>
        <authorList>
            <person name="Min B."/>
            <person name="Park H."/>
            <person name="Kim J.-G."/>
            <person name="Cho H."/>
            <person name="Oh Y.-L."/>
            <person name="Kong W.-S."/>
            <person name="Choi I.-G."/>
        </authorList>
    </citation>
    <scope>NUCLEOTIDE SEQUENCE [LARGE SCALE GENOMIC DNA]</scope>
    <source>
        <strain evidence="2 3">9006-11</strain>
    </source>
</reference>
<accession>A0A1C7MJ14</accession>
<comment type="caution">
    <text evidence="2">The sequence shown here is derived from an EMBL/GenBank/DDBJ whole genome shotgun (WGS) entry which is preliminary data.</text>
</comment>
<protein>
    <submittedName>
        <fullName evidence="2">Uncharacterized protein</fullName>
    </submittedName>
</protein>
<feature type="transmembrane region" description="Helical" evidence="1">
    <location>
        <begin position="15"/>
        <end position="36"/>
    </location>
</feature>
<name>A0A1C7MJ14_GRIFR</name>
<evidence type="ECO:0000313" key="3">
    <source>
        <dbReference type="Proteomes" id="UP000092993"/>
    </source>
</evidence>
<keyword evidence="1" id="KW-1133">Transmembrane helix</keyword>
<keyword evidence="1" id="KW-0812">Transmembrane</keyword>
<proteinExistence type="predicted"/>
<dbReference type="AlphaFoldDB" id="A0A1C7MJ14"/>
<evidence type="ECO:0000256" key="1">
    <source>
        <dbReference type="SAM" id="Phobius"/>
    </source>
</evidence>
<sequence>MPIQEFSAMPSAFELNSTLGTAFLGNIFAVILPLCLRRPAADVDRNINIQKFERYGGAFQIEFCRLQQYTRDQKDASHKTSISQELFMNPINPDHDAPEPVSLHEEHRLVRPYVVTILHFSTSSFYIPVLIP</sequence>
<dbReference type="EMBL" id="LUGG01000003">
    <property type="protein sequence ID" value="OBZ76409.1"/>
    <property type="molecule type" value="Genomic_DNA"/>
</dbReference>
<evidence type="ECO:0000313" key="2">
    <source>
        <dbReference type="EMBL" id="OBZ76409.1"/>
    </source>
</evidence>
<organism evidence="2 3">
    <name type="scientific">Grifola frondosa</name>
    <name type="common">Maitake</name>
    <name type="synonym">Polyporus frondosus</name>
    <dbReference type="NCBI Taxonomy" id="5627"/>
    <lineage>
        <taxon>Eukaryota</taxon>
        <taxon>Fungi</taxon>
        <taxon>Dikarya</taxon>
        <taxon>Basidiomycota</taxon>
        <taxon>Agaricomycotina</taxon>
        <taxon>Agaricomycetes</taxon>
        <taxon>Polyporales</taxon>
        <taxon>Grifolaceae</taxon>
        <taxon>Grifola</taxon>
    </lineage>
</organism>
<dbReference type="Proteomes" id="UP000092993">
    <property type="component" value="Unassembled WGS sequence"/>
</dbReference>